<comment type="caution">
    <text evidence="1">The sequence shown here is derived from an EMBL/GenBank/DDBJ whole genome shotgun (WGS) entry which is preliminary data.</text>
</comment>
<name>A0AAW2P2T4_SESRA</name>
<protein>
    <submittedName>
        <fullName evidence="1">Uncharacterized protein</fullName>
    </submittedName>
</protein>
<organism evidence="1">
    <name type="scientific">Sesamum radiatum</name>
    <name type="common">Black benniseed</name>
    <dbReference type="NCBI Taxonomy" id="300843"/>
    <lineage>
        <taxon>Eukaryota</taxon>
        <taxon>Viridiplantae</taxon>
        <taxon>Streptophyta</taxon>
        <taxon>Embryophyta</taxon>
        <taxon>Tracheophyta</taxon>
        <taxon>Spermatophyta</taxon>
        <taxon>Magnoliopsida</taxon>
        <taxon>eudicotyledons</taxon>
        <taxon>Gunneridae</taxon>
        <taxon>Pentapetalae</taxon>
        <taxon>asterids</taxon>
        <taxon>lamiids</taxon>
        <taxon>Lamiales</taxon>
        <taxon>Pedaliaceae</taxon>
        <taxon>Sesamum</taxon>
    </lineage>
</organism>
<dbReference type="AlphaFoldDB" id="A0AAW2P2T4"/>
<proteinExistence type="predicted"/>
<accession>A0AAW2P2T4</accession>
<gene>
    <name evidence="1" type="ORF">Sradi_4135000</name>
</gene>
<dbReference type="EMBL" id="JACGWJ010000018">
    <property type="protein sequence ID" value="KAL0349858.1"/>
    <property type="molecule type" value="Genomic_DNA"/>
</dbReference>
<sequence>MSDIISLRRPMQSSIAKFGGGNGDGDVYVRLEKWASEPKPNTRPLLLSLTAANHIYCSIIATDAFDSVGVDPHQQSTNADDSL</sequence>
<evidence type="ECO:0000313" key="1">
    <source>
        <dbReference type="EMBL" id="KAL0349858.1"/>
    </source>
</evidence>
<reference evidence="1" key="2">
    <citation type="journal article" date="2024" name="Plant">
        <title>Genomic evolution and insights into agronomic trait innovations of Sesamum species.</title>
        <authorList>
            <person name="Miao H."/>
            <person name="Wang L."/>
            <person name="Qu L."/>
            <person name="Liu H."/>
            <person name="Sun Y."/>
            <person name="Le M."/>
            <person name="Wang Q."/>
            <person name="Wei S."/>
            <person name="Zheng Y."/>
            <person name="Lin W."/>
            <person name="Duan Y."/>
            <person name="Cao H."/>
            <person name="Xiong S."/>
            <person name="Wang X."/>
            <person name="Wei L."/>
            <person name="Li C."/>
            <person name="Ma Q."/>
            <person name="Ju M."/>
            <person name="Zhao R."/>
            <person name="Li G."/>
            <person name="Mu C."/>
            <person name="Tian Q."/>
            <person name="Mei H."/>
            <person name="Zhang T."/>
            <person name="Gao T."/>
            <person name="Zhang H."/>
        </authorList>
    </citation>
    <scope>NUCLEOTIDE SEQUENCE</scope>
    <source>
        <strain evidence="1">G02</strain>
    </source>
</reference>
<reference evidence="1" key="1">
    <citation type="submission" date="2020-06" db="EMBL/GenBank/DDBJ databases">
        <authorList>
            <person name="Li T."/>
            <person name="Hu X."/>
            <person name="Zhang T."/>
            <person name="Song X."/>
            <person name="Zhang H."/>
            <person name="Dai N."/>
            <person name="Sheng W."/>
            <person name="Hou X."/>
            <person name="Wei L."/>
        </authorList>
    </citation>
    <scope>NUCLEOTIDE SEQUENCE</scope>
    <source>
        <strain evidence="1">G02</strain>
        <tissue evidence="1">Leaf</tissue>
    </source>
</reference>